<dbReference type="PANTHER" id="PTHR33495">
    <property type="entry name" value="ANTI-SIGMA FACTOR ANTAGONIST TM_1081-RELATED-RELATED"/>
    <property type="match status" value="1"/>
</dbReference>
<reference evidence="2 3" key="1">
    <citation type="journal article" date="2014" name="Int. J. Syst. Evol. Microbiol.">
        <title>Complete genome sequence of Corynebacterium casei LMG S-19264T (=DSM 44701T), isolated from a smear-ripened cheese.</title>
        <authorList>
            <consortium name="US DOE Joint Genome Institute (JGI-PGF)"/>
            <person name="Walter F."/>
            <person name="Albersmeier A."/>
            <person name="Kalinowski J."/>
            <person name="Ruckert C."/>
        </authorList>
    </citation>
    <scope>NUCLEOTIDE SEQUENCE [LARGE SCALE GENOMIC DNA]</scope>
    <source>
        <strain evidence="2 3">NBRC 110095</strain>
    </source>
</reference>
<gene>
    <name evidence="2" type="ORF">GCM10007877_30670</name>
</gene>
<dbReference type="InterPro" id="IPR036513">
    <property type="entry name" value="STAS_dom_sf"/>
</dbReference>
<evidence type="ECO:0000313" key="2">
    <source>
        <dbReference type="EMBL" id="GLS27348.1"/>
    </source>
</evidence>
<evidence type="ECO:0000259" key="1">
    <source>
        <dbReference type="PROSITE" id="PS50801"/>
    </source>
</evidence>
<dbReference type="PROSITE" id="PS50801">
    <property type="entry name" value="STAS"/>
    <property type="match status" value="1"/>
</dbReference>
<dbReference type="Proteomes" id="UP001156870">
    <property type="component" value="Unassembled WGS sequence"/>
</dbReference>
<dbReference type="PANTHER" id="PTHR33495:SF15">
    <property type="entry name" value="STAS DOMAIN-CONTAINING PROTEIN"/>
    <property type="match status" value="1"/>
</dbReference>
<feature type="domain" description="STAS" evidence="1">
    <location>
        <begin position="3"/>
        <end position="104"/>
    </location>
</feature>
<dbReference type="InterPro" id="IPR002645">
    <property type="entry name" value="STAS_dom"/>
</dbReference>
<name>A0AA37WN98_9GAMM</name>
<dbReference type="Gene3D" id="3.30.750.24">
    <property type="entry name" value="STAS domain"/>
    <property type="match status" value="1"/>
</dbReference>
<organism evidence="2 3">
    <name type="scientific">Marinibactrum halimedae</name>
    <dbReference type="NCBI Taxonomy" id="1444977"/>
    <lineage>
        <taxon>Bacteria</taxon>
        <taxon>Pseudomonadati</taxon>
        <taxon>Pseudomonadota</taxon>
        <taxon>Gammaproteobacteria</taxon>
        <taxon>Cellvibrionales</taxon>
        <taxon>Cellvibrionaceae</taxon>
        <taxon>Marinibactrum</taxon>
    </lineage>
</organism>
<comment type="caution">
    <text evidence="2">The sequence shown here is derived from an EMBL/GenBank/DDBJ whole genome shotgun (WGS) entry which is preliminary data.</text>
</comment>
<protein>
    <submittedName>
        <fullName evidence="2">Anti-anti-sigma regulatory factor</fullName>
    </submittedName>
</protein>
<dbReference type="AlphaFoldDB" id="A0AA37WN98"/>
<accession>A0AA37WN98</accession>
<proteinExistence type="predicted"/>
<sequence>MTLSSQMNEASKVCRISLSERFDFHCVREFREAYEAVKDQGVKHFDVDFSKTGFIDSSALGMLVNMERYYKEFGVSIELSNCNEQVKKILLIARFDKKFDISFQ</sequence>
<dbReference type="CDD" id="cd07043">
    <property type="entry name" value="STAS_anti-anti-sigma_factors"/>
    <property type="match status" value="1"/>
</dbReference>
<evidence type="ECO:0000313" key="3">
    <source>
        <dbReference type="Proteomes" id="UP001156870"/>
    </source>
</evidence>
<dbReference type="EMBL" id="BSPD01000074">
    <property type="protein sequence ID" value="GLS27348.1"/>
    <property type="molecule type" value="Genomic_DNA"/>
</dbReference>
<dbReference type="SUPFAM" id="SSF52091">
    <property type="entry name" value="SpoIIaa-like"/>
    <property type="match status" value="1"/>
</dbReference>
<dbReference type="GO" id="GO:0043856">
    <property type="term" value="F:anti-sigma factor antagonist activity"/>
    <property type="evidence" value="ECO:0007669"/>
    <property type="project" value="TreeGrafter"/>
</dbReference>
<dbReference type="Pfam" id="PF01740">
    <property type="entry name" value="STAS"/>
    <property type="match status" value="1"/>
</dbReference>
<dbReference type="RefSeq" id="WP_232595455.1">
    <property type="nucleotide sequence ID" value="NZ_BSPD01000074.1"/>
</dbReference>
<keyword evidence="3" id="KW-1185">Reference proteome</keyword>